<dbReference type="EMBL" id="JANFQO010000001">
    <property type="protein sequence ID" value="MCQ4163426.1"/>
    <property type="molecule type" value="Genomic_DNA"/>
</dbReference>
<keyword evidence="3" id="KW-0804">Transcription</keyword>
<dbReference type="InterPro" id="IPR018060">
    <property type="entry name" value="HTH_AraC"/>
</dbReference>
<accession>A0ABT1QLL3</accession>
<keyword evidence="6" id="KW-1185">Reference proteome</keyword>
<name>A0ABT1QLL3_9GAMM</name>
<protein>
    <submittedName>
        <fullName evidence="5">AraC family transcriptional regulator</fullName>
    </submittedName>
</protein>
<dbReference type="InterPro" id="IPR009057">
    <property type="entry name" value="Homeodomain-like_sf"/>
</dbReference>
<dbReference type="PANTHER" id="PTHR46796:SF13">
    <property type="entry name" value="HTH-TYPE TRANSCRIPTIONAL ACTIVATOR RHAS"/>
    <property type="match status" value="1"/>
</dbReference>
<comment type="caution">
    <text evidence="5">The sequence shown here is derived from an EMBL/GenBank/DDBJ whole genome shotgun (WGS) entry which is preliminary data.</text>
</comment>
<dbReference type="InterPro" id="IPR020449">
    <property type="entry name" value="Tscrpt_reg_AraC-type_HTH"/>
</dbReference>
<dbReference type="RefSeq" id="WP_255910571.1">
    <property type="nucleotide sequence ID" value="NZ_JANFQO010000001.1"/>
</dbReference>
<feature type="domain" description="HTH araC/xylS-type" evidence="4">
    <location>
        <begin position="148"/>
        <end position="246"/>
    </location>
</feature>
<dbReference type="PROSITE" id="PS00041">
    <property type="entry name" value="HTH_ARAC_FAMILY_1"/>
    <property type="match status" value="1"/>
</dbReference>
<keyword evidence="1" id="KW-0805">Transcription regulation</keyword>
<dbReference type="Pfam" id="PF12833">
    <property type="entry name" value="HTH_18"/>
    <property type="match status" value="1"/>
</dbReference>
<evidence type="ECO:0000259" key="4">
    <source>
        <dbReference type="PROSITE" id="PS01124"/>
    </source>
</evidence>
<proteinExistence type="predicted"/>
<dbReference type="InterPro" id="IPR018062">
    <property type="entry name" value="HTH_AraC-typ_CS"/>
</dbReference>
<dbReference type="Pfam" id="PF08448">
    <property type="entry name" value="PAS_4"/>
    <property type="match status" value="1"/>
</dbReference>
<evidence type="ECO:0000256" key="1">
    <source>
        <dbReference type="ARBA" id="ARBA00023015"/>
    </source>
</evidence>
<dbReference type="Gene3D" id="1.10.10.60">
    <property type="entry name" value="Homeodomain-like"/>
    <property type="match status" value="1"/>
</dbReference>
<sequence>MNKDLNHWREAFLADMESIHCFEALFDRMPDTLYAIKDRNGRYVSISETVVQRCGIRRKQDAIGKTAFDLYPRPMAERYARQDERLFRTGRPIVDNLDLTVYRNGAAGWCLSTKEPIYNRQRRLVGLAAISKDLVEPSRAGYIDARFAQTVDYMHEHYLEPLRMEDLAQMAGLSLAQFERRMKKIFHMPAGRYLIKSRIDNAARLLSASDMPIAEIAQRSGFSDQSSLSRQFRQITGFTPRQYRSLARPQDELDARR</sequence>
<dbReference type="PRINTS" id="PR00032">
    <property type="entry name" value="HTHARAC"/>
</dbReference>
<organism evidence="5 6">
    <name type="scientific">Tahibacter harae</name>
    <dbReference type="NCBI Taxonomy" id="2963937"/>
    <lineage>
        <taxon>Bacteria</taxon>
        <taxon>Pseudomonadati</taxon>
        <taxon>Pseudomonadota</taxon>
        <taxon>Gammaproteobacteria</taxon>
        <taxon>Lysobacterales</taxon>
        <taxon>Rhodanobacteraceae</taxon>
        <taxon>Tahibacter</taxon>
    </lineage>
</organism>
<keyword evidence="2" id="KW-0238">DNA-binding</keyword>
<dbReference type="PROSITE" id="PS01124">
    <property type="entry name" value="HTH_ARAC_FAMILY_2"/>
    <property type="match status" value="1"/>
</dbReference>
<evidence type="ECO:0000256" key="2">
    <source>
        <dbReference type="ARBA" id="ARBA00023125"/>
    </source>
</evidence>
<dbReference type="InterPro" id="IPR000014">
    <property type="entry name" value="PAS"/>
</dbReference>
<dbReference type="SUPFAM" id="SSF46689">
    <property type="entry name" value="Homeodomain-like"/>
    <property type="match status" value="2"/>
</dbReference>
<dbReference type="NCBIfam" id="TIGR00229">
    <property type="entry name" value="sensory_box"/>
    <property type="match status" value="1"/>
</dbReference>
<evidence type="ECO:0000256" key="3">
    <source>
        <dbReference type="ARBA" id="ARBA00023163"/>
    </source>
</evidence>
<gene>
    <name evidence="5" type="ORF">NM961_01760</name>
</gene>
<reference evidence="5" key="1">
    <citation type="submission" date="2022-07" db="EMBL/GenBank/DDBJ databases">
        <title>Tahibacter sp., a new gammaproteobacterium isolated from the silt sample collected at pig farm.</title>
        <authorList>
            <person name="Chen H."/>
        </authorList>
    </citation>
    <scope>NUCLEOTIDE SEQUENCE</scope>
    <source>
        <strain evidence="5">P2K</strain>
    </source>
</reference>
<dbReference type="SUPFAM" id="SSF55785">
    <property type="entry name" value="PYP-like sensor domain (PAS domain)"/>
    <property type="match status" value="1"/>
</dbReference>
<dbReference type="InterPro" id="IPR035965">
    <property type="entry name" value="PAS-like_dom_sf"/>
</dbReference>
<dbReference type="Proteomes" id="UP001165498">
    <property type="component" value="Unassembled WGS sequence"/>
</dbReference>
<dbReference type="InterPro" id="IPR050204">
    <property type="entry name" value="AraC_XylS_family_regulators"/>
</dbReference>
<dbReference type="Gene3D" id="3.30.450.20">
    <property type="entry name" value="PAS domain"/>
    <property type="match status" value="1"/>
</dbReference>
<dbReference type="PANTHER" id="PTHR46796">
    <property type="entry name" value="HTH-TYPE TRANSCRIPTIONAL ACTIVATOR RHAS-RELATED"/>
    <property type="match status" value="1"/>
</dbReference>
<evidence type="ECO:0000313" key="5">
    <source>
        <dbReference type="EMBL" id="MCQ4163426.1"/>
    </source>
</evidence>
<dbReference type="InterPro" id="IPR013656">
    <property type="entry name" value="PAS_4"/>
</dbReference>
<dbReference type="CDD" id="cd00130">
    <property type="entry name" value="PAS"/>
    <property type="match status" value="1"/>
</dbReference>
<dbReference type="SMART" id="SM00342">
    <property type="entry name" value="HTH_ARAC"/>
    <property type="match status" value="1"/>
</dbReference>
<evidence type="ECO:0000313" key="6">
    <source>
        <dbReference type="Proteomes" id="UP001165498"/>
    </source>
</evidence>